<reference evidence="2" key="1">
    <citation type="submission" date="2016-03" db="EMBL/GenBank/DDBJ databases">
        <title>Updated assembly of Pseudogymnoascus destructans, the fungus causing white-nose syndrome of bats.</title>
        <authorList>
            <person name="Palmer J.M."/>
            <person name="Drees K.P."/>
            <person name="Foster J.T."/>
            <person name="Lindner D.L."/>
        </authorList>
    </citation>
    <scope>NUCLEOTIDE SEQUENCE [LARGE SCALE GENOMIC DNA]</scope>
    <source>
        <strain evidence="2">20631-21</strain>
    </source>
</reference>
<dbReference type="Proteomes" id="UP000077154">
    <property type="component" value="Unassembled WGS sequence"/>
</dbReference>
<protein>
    <submittedName>
        <fullName evidence="2">Uncharacterized protein</fullName>
    </submittedName>
</protein>
<feature type="compositionally biased region" description="Low complexity" evidence="1">
    <location>
        <begin position="12"/>
        <end position="26"/>
    </location>
</feature>
<feature type="compositionally biased region" description="Low complexity" evidence="1">
    <location>
        <begin position="178"/>
        <end position="191"/>
    </location>
</feature>
<feature type="compositionally biased region" description="Basic and acidic residues" evidence="1">
    <location>
        <begin position="83"/>
        <end position="97"/>
    </location>
</feature>
<feature type="region of interest" description="Disordered" evidence="1">
    <location>
        <begin position="165"/>
        <end position="305"/>
    </location>
</feature>
<evidence type="ECO:0000313" key="2">
    <source>
        <dbReference type="EMBL" id="OAF56702.1"/>
    </source>
</evidence>
<dbReference type="GeneID" id="36290224"/>
<organism evidence="2">
    <name type="scientific">Pseudogymnoascus destructans</name>
    <dbReference type="NCBI Taxonomy" id="655981"/>
    <lineage>
        <taxon>Eukaryota</taxon>
        <taxon>Fungi</taxon>
        <taxon>Dikarya</taxon>
        <taxon>Ascomycota</taxon>
        <taxon>Pezizomycotina</taxon>
        <taxon>Leotiomycetes</taxon>
        <taxon>Thelebolales</taxon>
        <taxon>Thelebolaceae</taxon>
        <taxon>Pseudogymnoascus</taxon>
    </lineage>
</organism>
<gene>
    <name evidence="2" type="ORF">VC83_07175</name>
</gene>
<feature type="compositionally biased region" description="Pro residues" evidence="1">
    <location>
        <begin position="1"/>
        <end position="11"/>
    </location>
</feature>
<proteinExistence type="predicted"/>
<feature type="compositionally biased region" description="Polar residues" evidence="1">
    <location>
        <begin position="102"/>
        <end position="115"/>
    </location>
</feature>
<dbReference type="VEuPathDB" id="FungiDB:GMDG_05497"/>
<dbReference type="OrthoDB" id="3437446at2759"/>
<feature type="compositionally biased region" description="Low complexity" evidence="1">
    <location>
        <begin position="242"/>
        <end position="256"/>
    </location>
</feature>
<name>A0A177A5D4_9PEZI</name>
<feature type="compositionally biased region" description="Low complexity" evidence="1">
    <location>
        <begin position="212"/>
        <end position="228"/>
    </location>
</feature>
<dbReference type="RefSeq" id="XP_024321994.1">
    <property type="nucleotide sequence ID" value="XM_024470752.1"/>
</dbReference>
<accession>A0A177A5D4</accession>
<evidence type="ECO:0000256" key="1">
    <source>
        <dbReference type="SAM" id="MobiDB-lite"/>
    </source>
</evidence>
<dbReference type="AlphaFoldDB" id="A0A177A5D4"/>
<sequence length="445" mass="49101">MATITAPPPPTTTTQRPGQPPTNSTTPWPPPALFMKMEFGISLAPTSTHNLSLSYASRPITTSRLAKTIPTFLLPSRRRGLTTKKDARPSLRSRSEILMRPSTRTPAYQQYTMLQPSYPHPERPATQRTSSLNPNYAPHLSWGPTRHFLEHKPLPELPSRFRLGEPDLPWSSPAPSIRSTTTAQTTSTRAAGPSSDPVWSAVSPPSATWAAPRSVSNPPSPIVSPDVSFAYPPQPPHHHHTGSGSVSPASPADAAPGPKPWRDTSFYTSIPGPRSITPPHTHRARAVSASDRGTDRVSEGGERESVRDYEAEVRARDETWMAIDPLREWEMHNLQAAMMSFDALGEWDETTASVGMNAAPASNYPHDRYMDQWNNNNSGRSRTVGWAEDRTSSPHDLGWAVGVGEDGRMGVVRDDEAGWQRYNFEEWDRAGKGWSYRDVNGFTSS</sequence>
<feature type="region of interest" description="Disordered" evidence="1">
    <location>
        <begin position="78"/>
        <end position="136"/>
    </location>
</feature>
<dbReference type="EMBL" id="KV441403">
    <property type="protein sequence ID" value="OAF56702.1"/>
    <property type="molecule type" value="Genomic_DNA"/>
</dbReference>
<feature type="region of interest" description="Disordered" evidence="1">
    <location>
        <begin position="1"/>
        <end position="29"/>
    </location>
</feature>
<feature type="compositionally biased region" description="Basic and acidic residues" evidence="1">
    <location>
        <begin position="292"/>
        <end position="305"/>
    </location>
</feature>